<dbReference type="OrthoDB" id="16820at2759"/>
<feature type="domain" description="FAD-binding" evidence="7">
    <location>
        <begin position="133"/>
        <end position="353"/>
    </location>
</feature>
<dbReference type="EMBL" id="CP055902">
    <property type="protein sequence ID" value="QKX62694.1"/>
    <property type="molecule type" value="Genomic_DNA"/>
</dbReference>
<dbReference type="Proteomes" id="UP000509510">
    <property type="component" value="Chromosome V"/>
</dbReference>
<protein>
    <recommendedName>
        <fullName evidence="7">FAD-binding domain-containing protein</fullName>
    </recommendedName>
</protein>
<comment type="similarity">
    <text evidence="2">Belongs to the paxM FAD-dependent monooxygenase family.</text>
</comment>
<sequence length="481" mass="53302">MSETVVDGVQRLPENGISVIIIGAGVSGLQVALESWRKGCDVVIIEKAPELSPVGDFFTITPSALTTLKCYPSMHSDYHERIYNCSTHVYTPSGVQIHSKFPEWRQPGVVTAAPDVDISFLKRRPVFAKMQLDQVTRLGIPIYWNESVIAVHEHENSVNVVTASGQEFTGDVCIGANGISSKISGFDAGPDVAVQDSGYAIARVAFPRSSIKSDSLASTLLKTIDSEPEFRVYVGKDIHLILFLTPDWVAFAFTHADSDNAKETWTNLKRPSDLIPYLEKAADEWDPAVLDFVRSAPPEIVDWKLRWRDGAEQWTSDSGRLIRLGDAAHAFFPTAGNGAVQGLEDAVSLAECLRIAGKEFITKATKVHNKLRFERVSILQQTGFINREELHTADTAAVTGNREKANIGFFKIGRWVWNHNPEHYARDNYDQCLAHLETGAPFHNTNLPPGHVYQPWSLSSETERMRAGIKSTLKENGDWSA</sequence>
<dbReference type="InterPro" id="IPR036188">
    <property type="entry name" value="FAD/NAD-bd_sf"/>
</dbReference>
<keyword evidence="3" id="KW-0285">Flavoprotein</keyword>
<dbReference type="GO" id="GO:0071949">
    <property type="term" value="F:FAD binding"/>
    <property type="evidence" value="ECO:0007669"/>
    <property type="project" value="InterPro"/>
</dbReference>
<dbReference type="GeneID" id="55997338"/>
<evidence type="ECO:0000313" key="8">
    <source>
        <dbReference type="EMBL" id="QKX62694.1"/>
    </source>
</evidence>
<proteinExistence type="inferred from homology"/>
<reference evidence="9" key="1">
    <citation type="submission" date="2020-06" db="EMBL/GenBank/DDBJ databases">
        <title>A chromosome-scale genome assembly of Talaromyces rugulosus W13939.</title>
        <authorList>
            <person name="Wang B."/>
            <person name="Guo L."/>
            <person name="Ye K."/>
            <person name="Wang L."/>
        </authorList>
    </citation>
    <scope>NUCLEOTIDE SEQUENCE [LARGE SCALE GENOMIC DNA]</scope>
    <source>
        <strain evidence="9">W13939</strain>
    </source>
</reference>
<name>A0A7H8R8G1_TALRU</name>
<evidence type="ECO:0000256" key="1">
    <source>
        <dbReference type="ARBA" id="ARBA00001974"/>
    </source>
</evidence>
<dbReference type="PRINTS" id="PR00420">
    <property type="entry name" value="RNGMNOXGNASE"/>
</dbReference>
<evidence type="ECO:0000256" key="6">
    <source>
        <dbReference type="ARBA" id="ARBA00023033"/>
    </source>
</evidence>
<dbReference type="SUPFAM" id="SSF51905">
    <property type="entry name" value="FAD/NAD(P)-binding domain"/>
    <property type="match status" value="1"/>
</dbReference>
<dbReference type="AlphaFoldDB" id="A0A7H8R8G1"/>
<keyword evidence="6" id="KW-0503">Monooxygenase</keyword>
<dbReference type="PANTHER" id="PTHR13789">
    <property type="entry name" value="MONOOXYGENASE"/>
    <property type="match status" value="1"/>
</dbReference>
<keyword evidence="5" id="KW-0560">Oxidoreductase</keyword>
<dbReference type="Gene3D" id="3.50.50.60">
    <property type="entry name" value="FAD/NAD(P)-binding domain"/>
    <property type="match status" value="1"/>
</dbReference>
<gene>
    <name evidence="8" type="ORF">TRUGW13939_09855</name>
</gene>
<keyword evidence="9" id="KW-1185">Reference proteome</keyword>
<evidence type="ECO:0000256" key="2">
    <source>
        <dbReference type="ARBA" id="ARBA00007992"/>
    </source>
</evidence>
<dbReference type="InterPro" id="IPR002938">
    <property type="entry name" value="FAD-bd"/>
</dbReference>
<accession>A0A7H8R8G1</accession>
<dbReference type="PANTHER" id="PTHR13789:SF315">
    <property type="entry name" value="FAD-DEPENDENT MONOOXYGENASE MDPD"/>
    <property type="match status" value="1"/>
</dbReference>
<evidence type="ECO:0000256" key="5">
    <source>
        <dbReference type="ARBA" id="ARBA00023002"/>
    </source>
</evidence>
<comment type="cofactor">
    <cofactor evidence="1">
        <name>FAD</name>
        <dbReference type="ChEBI" id="CHEBI:57692"/>
    </cofactor>
</comment>
<organism evidence="8 9">
    <name type="scientific">Talaromyces rugulosus</name>
    <name type="common">Penicillium rugulosum</name>
    <dbReference type="NCBI Taxonomy" id="121627"/>
    <lineage>
        <taxon>Eukaryota</taxon>
        <taxon>Fungi</taxon>
        <taxon>Dikarya</taxon>
        <taxon>Ascomycota</taxon>
        <taxon>Pezizomycotina</taxon>
        <taxon>Eurotiomycetes</taxon>
        <taxon>Eurotiomycetidae</taxon>
        <taxon>Eurotiales</taxon>
        <taxon>Trichocomaceae</taxon>
        <taxon>Talaromyces</taxon>
        <taxon>Talaromyces sect. Islandici</taxon>
    </lineage>
</organism>
<evidence type="ECO:0000256" key="4">
    <source>
        <dbReference type="ARBA" id="ARBA00022827"/>
    </source>
</evidence>
<evidence type="ECO:0000313" key="9">
    <source>
        <dbReference type="Proteomes" id="UP000509510"/>
    </source>
</evidence>
<dbReference type="RefSeq" id="XP_035348868.1">
    <property type="nucleotide sequence ID" value="XM_035492975.1"/>
</dbReference>
<dbReference type="InterPro" id="IPR050493">
    <property type="entry name" value="FAD-dep_Monooxygenase_BioMet"/>
</dbReference>
<evidence type="ECO:0000259" key="7">
    <source>
        <dbReference type="Pfam" id="PF01494"/>
    </source>
</evidence>
<dbReference type="KEGG" id="trg:TRUGW13939_09855"/>
<dbReference type="Pfam" id="PF01494">
    <property type="entry name" value="FAD_binding_3"/>
    <property type="match status" value="1"/>
</dbReference>
<dbReference type="GO" id="GO:0004497">
    <property type="term" value="F:monooxygenase activity"/>
    <property type="evidence" value="ECO:0007669"/>
    <property type="project" value="UniProtKB-KW"/>
</dbReference>
<evidence type="ECO:0000256" key="3">
    <source>
        <dbReference type="ARBA" id="ARBA00022630"/>
    </source>
</evidence>
<keyword evidence="4" id="KW-0274">FAD</keyword>